<dbReference type="AlphaFoldDB" id="A0A4R1FKB8"/>
<gene>
    <name evidence="2" type="ORF">DFR71_5700</name>
</gene>
<dbReference type="STRING" id="1210063.GCA_001612665_05387"/>
<sequence>MTNHDEAVTERLLTGRDEHLQHDYAQAMPGPETLPPPRNGAGLTSLVLGIVACAVSFIPVVSEFVAAPAGIGAVAAAFIGWDRIENGVATNRADTIAGGILGAIALAVTALVYLATHSG</sequence>
<evidence type="ECO:0008006" key="4">
    <source>
        <dbReference type="Google" id="ProtNLM"/>
    </source>
</evidence>
<proteinExistence type="predicted"/>
<keyword evidence="3" id="KW-1185">Reference proteome</keyword>
<protein>
    <recommendedName>
        <fullName evidence="4">DUF4190 domain-containing protein</fullName>
    </recommendedName>
</protein>
<evidence type="ECO:0000256" key="1">
    <source>
        <dbReference type="SAM" id="Phobius"/>
    </source>
</evidence>
<keyword evidence="1" id="KW-0472">Membrane</keyword>
<reference evidence="2 3" key="1">
    <citation type="submission" date="2019-03" db="EMBL/GenBank/DDBJ databases">
        <title>Genomic Encyclopedia of Type Strains, Phase IV (KMG-IV): sequencing the most valuable type-strain genomes for metagenomic binning, comparative biology and taxonomic classification.</title>
        <authorList>
            <person name="Goeker M."/>
        </authorList>
    </citation>
    <scope>NUCLEOTIDE SEQUENCE [LARGE SCALE GENOMIC DNA]</scope>
    <source>
        <strain evidence="2 3">DSM 44684</strain>
    </source>
</reference>
<keyword evidence="1" id="KW-0812">Transmembrane</keyword>
<dbReference type="EMBL" id="SMFR01000005">
    <property type="protein sequence ID" value="TCJ93842.1"/>
    <property type="molecule type" value="Genomic_DNA"/>
</dbReference>
<feature type="transmembrane region" description="Helical" evidence="1">
    <location>
        <begin position="64"/>
        <end position="84"/>
    </location>
</feature>
<keyword evidence="1" id="KW-1133">Transmembrane helix</keyword>
<comment type="caution">
    <text evidence="2">The sequence shown here is derived from an EMBL/GenBank/DDBJ whole genome shotgun (WGS) entry which is preliminary data.</text>
</comment>
<evidence type="ECO:0000313" key="3">
    <source>
        <dbReference type="Proteomes" id="UP000294856"/>
    </source>
</evidence>
<feature type="transmembrane region" description="Helical" evidence="1">
    <location>
        <begin position="96"/>
        <end position="116"/>
    </location>
</feature>
<name>A0A4R1FKB8_9NOCA</name>
<dbReference type="Proteomes" id="UP000294856">
    <property type="component" value="Unassembled WGS sequence"/>
</dbReference>
<feature type="transmembrane region" description="Helical" evidence="1">
    <location>
        <begin position="40"/>
        <end position="58"/>
    </location>
</feature>
<accession>A0A4R1FKB8</accession>
<evidence type="ECO:0000313" key="2">
    <source>
        <dbReference type="EMBL" id="TCJ93842.1"/>
    </source>
</evidence>
<organism evidence="2 3">
    <name type="scientific">Nocardia alba</name>
    <dbReference type="NCBI Taxonomy" id="225051"/>
    <lineage>
        <taxon>Bacteria</taxon>
        <taxon>Bacillati</taxon>
        <taxon>Actinomycetota</taxon>
        <taxon>Actinomycetes</taxon>
        <taxon>Mycobacteriales</taxon>
        <taxon>Nocardiaceae</taxon>
        <taxon>Nocardia</taxon>
    </lineage>
</organism>